<gene>
    <name evidence="5" type="primary">PLA2</name>
    <name evidence="5" type="ORF">SDJN03_06793</name>
</gene>
<dbReference type="PANTHER" id="PTHR23189">
    <property type="entry name" value="RNA RECOGNITION MOTIF-CONTAINING"/>
    <property type="match status" value="1"/>
</dbReference>
<comment type="caution">
    <text evidence="5">The sequence shown here is derived from an EMBL/GenBank/DDBJ whole genome shotgun (WGS) entry which is preliminary data.</text>
</comment>
<reference evidence="5 6" key="1">
    <citation type="journal article" date="2021" name="Hortic Res">
        <title>The domestication of Cucurbita argyrosperma as revealed by the genome of its wild relative.</title>
        <authorList>
            <person name="Barrera-Redondo J."/>
            <person name="Sanchez-de la Vega G."/>
            <person name="Aguirre-Liguori J.A."/>
            <person name="Castellanos-Morales G."/>
            <person name="Gutierrez-Guerrero Y.T."/>
            <person name="Aguirre-Dugua X."/>
            <person name="Aguirre-Planter E."/>
            <person name="Tenaillon M.I."/>
            <person name="Lira-Saade R."/>
            <person name="Eguiarte L.E."/>
        </authorList>
    </citation>
    <scope>NUCLEOTIDE SEQUENCE [LARGE SCALE GENOMIC DNA]</scope>
    <source>
        <strain evidence="5">JBR-2021</strain>
    </source>
</reference>
<feature type="compositionally biased region" description="Low complexity" evidence="3">
    <location>
        <begin position="661"/>
        <end position="677"/>
    </location>
</feature>
<sequence length="767" mass="85405">MAETGVYGRFPGSLDPTAQEFRPRYSTTVFMPQPHQVFFPYSSPYPPIGDVPLLPFCEGDVGYAPFPTPAPGYIPVRSLGQAVSSVATRSLVVSLVPCDVSETMVRRELEVFGEVRGVQMERVKEGIVIVHFYDIRHAERALREIRNQHMHHQCRLRNYFNNSSSNNNNSNNRFFFSNSAPQFPDFPLPRPSPAPGLIAGHAVWAQFVVPASNAVPAGKNQGTIVVFNLDSTVSTSCLKEIFETFGPVKELRETPLKMQQRFVEFFDIRDAGKALKEMNGKEINGKSVVIEFSRPGGHGNKFFNANLTAPAICGSNNIYSRSLKCPPSQPPPPPPPPTPPRNFSGGAASNVPPRWYYSKPHSFSRKLNPRKGSRSPRNPRKSLESVDVNGKMASLDLEGGGACNKIDERESCETLRKNSKISHSSPAVAADQPPQQLQPSRNKLRKCRQSRKFDSRFLINDNNMVESDCRDSRTTVMIKNIPNKYSQKLLLNMLDNHCIHCNEQMGDGHSQPLSSYDFVYLPIDFNNKCNVGYGFVNMTSPEATWRLYKAFHLQPWEVFNSRKICEVTYARVQGLEALKEHFKNSKFPCEMDHYLPVVFSPPRDGRELTEPLPIGGQKQQPITIGLSTTPSSGNDEMDGEDDGAAATATTVVDQQEEAVNGSSSSSSGSSIGCSNSSQRCGGVDEEYDGDQYEQQAQLPLGLSDLPGWRQWVLPHSSRQQQMQQQQQQQQQPGDAGHVMGDVYGYGCGSEFQCNLKLLTQKKPLYSY</sequence>
<feature type="compositionally biased region" description="Low complexity" evidence="3">
    <location>
        <begin position="719"/>
        <end position="731"/>
    </location>
</feature>
<evidence type="ECO:0000256" key="2">
    <source>
        <dbReference type="PROSITE-ProRule" id="PRU00176"/>
    </source>
</evidence>
<dbReference type="Pfam" id="PF04059">
    <property type="entry name" value="RRM_2"/>
    <property type="match status" value="1"/>
</dbReference>
<dbReference type="FunFam" id="3.30.70.330:FF:001402">
    <property type="entry name" value="Terminal EAR1-like 1"/>
    <property type="match status" value="1"/>
</dbReference>
<dbReference type="InterPro" id="IPR007201">
    <property type="entry name" value="Mei2-like_Rrm_C"/>
</dbReference>
<dbReference type="EMBL" id="JAGKQH010000004">
    <property type="protein sequence ID" value="KAG6601560.1"/>
    <property type="molecule type" value="Genomic_DNA"/>
</dbReference>
<dbReference type="Pfam" id="PF00076">
    <property type="entry name" value="RRM_1"/>
    <property type="match status" value="1"/>
</dbReference>
<feature type="domain" description="RRM" evidence="4">
    <location>
        <begin position="89"/>
        <end position="163"/>
    </location>
</feature>
<feature type="region of interest" description="Disordered" evidence="3">
    <location>
        <begin position="323"/>
        <end position="391"/>
    </location>
</feature>
<keyword evidence="6" id="KW-1185">Reference proteome</keyword>
<feature type="region of interest" description="Disordered" evidence="3">
    <location>
        <begin position="715"/>
        <end position="737"/>
    </location>
</feature>
<feature type="domain" description="RRM" evidence="4">
    <location>
        <begin position="222"/>
        <end position="295"/>
    </location>
</feature>
<feature type="compositionally biased region" description="Low complexity" evidence="3">
    <location>
        <begin position="644"/>
        <end position="653"/>
    </location>
</feature>
<dbReference type="GO" id="GO:0003723">
    <property type="term" value="F:RNA binding"/>
    <property type="evidence" value="ECO:0007669"/>
    <property type="project" value="UniProtKB-UniRule"/>
</dbReference>
<dbReference type="InterPro" id="IPR034458">
    <property type="entry name" value="EAR1-like_RRM3"/>
</dbReference>
<dbReference type="SMART" id="SM00360">
    <property type="entry name" value="RRM"/>
    <property type="match status" value="2"/>
</dbReference>
<dbReference type="InterPro" id="IPR000504">
    <property type="entry name" value="RRM_dom"/>
</dbReference>
<name>A0AAV6NR71_9ROSI</name>
<evidence type="ECO:0000256" key="1">
    <source>
        <dbReference type="ARBA" id="ARBA00022884"/>
    </source>
</evidence>
<evidence type="ECO:0000313" key="5">
    <source>
        <dbReference type="EMBL" id="KAG6601560.1"/>
    </source>
</evidence>
<feature type="compositionally biased region" description="Polar residues" evidence="3">
    <location>
        <begin position="617"/>
        <end position="634"/>
    </location>
</feature>
<dbReference type="Pfam" id="PF13893">
    <property type="entry name" value="RRM_5"/>
    <property type="match status" value="1"/>
</dbReference>
<accession>A0AAV6NR71</accession>
<feature type="compositionally biased region" description="Basic residues" evidence="3">
    <location>
        <begin position="362"/>
        <end position="380"/>
    </location>
</feature>
<proteinExistence type="predicted"/>
<feature type="region of interest" description="Disordered" evidence="3">
    <location>
        <begin position="414"/>
        <end position="443"/>
    </location>
</feature>
<protein>
    <submittedName>
        <fullName evidence="5">Protein terminal ear1-like protein</fullName>
    </submittedName>
</protein>
<feature type="compositionally biased region" description="Pro residues" evidence="3">
    <location>
        <begin position="327"/>
        <end position="340"/>
    </location>
</feature>
<dbReference type="CDD" id="cd12530">
    <property type="entry name" value="RRM3_EAR1_like"/>
    <property type="match status" value="1"/>
</dbReference>
<dbReference type="AlphaFoldDB" id="A0AAV6NR71"/>
<dbReference type="Proteomes" id="UP000685013">
    <property type="component" value="Chromosome 4"/>
</dbReference>
<organism evidence="5 6">
    <name type="scientific">Cucurbita argyrosperma subsp. sororia</name>
    <dbReference type="NCBI Taxonomy" id="37648"/>
    <lineage>
        <taxon>Eukaryota</taxon>
        <taxon>Viridiplantae</taxon>
        <taxon>Streptophyta</taxon>
        <taxon>Embryophyta</taxon>
        <taxon>Tracheophyta</taxon>
        <taxon>Spermatophyta</taxon>
        <taxon>Magnoliopsida</taxon>
        <taxon>eudicotyledons</taxon>
        <taxon>Gunneridae</taxon>
        <taxon>Pentapetalae</taxon>
        <taxon>rosids</taxon>
        <taxon>fabids</taxon>
        <taxon>Cucurbitales</taxon>
        <taxon>Cucurbitaceae</taxon>
        <taxon>Cucurbiteae</taxon>
        <taxon>Cucurbita</taxon>
    </lineage>
</organism>
<evidence type="ECO:0000259" key="4">
    <source>
        <dbReference type="PROSITE" id="PS50102"/>
    </source>
</evidence>
<evidence type="ECO:0000256" key="3">
    <source>
        <dbReference type="SAM" id="MobiDB-lite"/>
    </source>
</evidence>
<keyword evidence="1 2" id="KW-0694">RNA-binding</keyword>
<feature type="non-terminal residue" evidence="5">
    <location>
        <position position="1"/>
    </location>
</feature>
<evidence type="ECO:0000313" key="6">
    <source>
        <dbReference type="Proteomes" id="UP000685013"/>
    </source>
</evidence>
<dbReference type="PROSITE" id="PS50102">
    <property type="entry name" value="RRM"/>
    <property type="match status" value="2"/>
</dbReference>
<feature type="region of interest" description="Disordered" evidence="3">
    <location>
        <begin position="605"/>
        <end position="685"/>
    </location>
</feature>